<protein>
    <recommendedName>
        <fullName evidence="7">Beta-mannosidase B</fullName>
        <ecNumber evidence="3">3.2.1.25</ecNumber>
    </recommendedName>
    <alternativeName>
        <fullName evidence="8">Mannanase B</fullName>
    </alternativeName>
</protein>
<dbReference type="EMBL" id="CENE01000004">
    <property type="protein sequence ID" value="CEQ39941.1"/>
    <property type="molecule type" value="Genomic_DNA"/>
</dbReference>
<evidence type="ECO:0000256" key="4">
    <source>
        <dbReference type="ARBA" id="ARBA00022801"/>
    </source>
</evidence>
<dbReference type="InterPro" id="IPR036156">
    <property type="entry name" value="Beta-gal/glucu_dom_sf"/>
</dbReference>
<dbReference type="EC" id="3.2.1.25" evidence="3"/>
<evidence type="ECO:0000259" key="10">
    <source>
        <dbReference type="Pfam" id="PF17786"/>
    </source>
</evidence>
<comment type="pathway">
    <text evidence="2">Glycan metabolism; N-glycan degradation.</text>
</comment>
<evidence type="ECO:0000256" key="5">
    <source>
        <dbReference type="ARBA" id="ARBA00023295"/>
    </source>
</evidence>
<dbReference type="OrthoDB" id="2866996at2759"/>
<feature type="domain" description="Mannosidase Ig/CBM-like" evidence="10">
    <location>
        <begin position="651"/>
        <end position="739"/>
    </location>
</feature>
<dbReference type="GO" id="GO:0004567">
    <property type="term" value="F:beta-mannosidase activity"/>
    <property type="evidence" value="ECO:0007669"/>
    <property type="project" value="UniProtKB-EC"/>
</dbReference>
<evidence type="ECO:0000256" key="1">
    <source>
        <dbReference type="ARBA" id="ARBA00000829"/>
    </source>
</evidence>
<evidence type="ECO:0000256" key="3">
    <source>
        <dbReference type="ARBA" id="ARBA00012754"/>
    </source>
</evidence>
<sequence>MISSVNGTKVLKADNIICLTGTLVLGTNTIYVVFHSAFRKGRQLEEEHLGRDKHSPAWNGDASRLFVRKAGYNYGWDWGPVLMTGGPSRFELPVSCSTWPLFRSWTVASGSTRDVQLSHLRLVRLNPSPLQLHPLAHPSPASWPRGFVSETLEPVLKVHFKIADVSPSHLLNFSLLDSSRRNLTKLSITASDDGEHCWRFEQDEVELWWPAGMGKQVLYTVKLDLVDEKTGTVLDSTERQIGFRRVRVVQEPLNDQPGTSFCFEINNTPIFSGGSNWIPLDPFLSNATPERYRQWLELLVEGHQNMVRVWGGGVYEDDAFYDTCDELGILVWQDFMFACGAYPAHPDFLATVKEEAEANVLAEAENLGYDPKDHDGELFICLWALMRLTVVCAGDWTRTGFPAREIYERLIPSIVLEHSDVFYSPGSPWGGSSTRDVTVGDIHQWDVWHGSQFPYQDFGKLSGRFVSEFGMEGAPDLRTIDYFLDGDTSERFPQSKTMDSHNKAGGFERRLAAYLSENIRFASTIEGYAYATQFIQAEALANAFGSWRRLFKGGIERTYCAGALVWQLNDVLLRSGLAHLGPFATISSAPSLPCGVSSSSLAPGTCCSGIILQYFAIKRALAPVAVGTHRYTERTFPDRHSAASFVEKTYVDVWANSSLLAETKVDVVIEAFELLSGERVHHEMRTTKLAPNRSTELVKLEVPIAKSGSETAVVVATKLVDPQSGKVLSRAAAWPEPFKFLSFPSEEAVDLNVKVDFAHETLTVAAARPVKGLVFTFSKDVKLADNALDLNPGDVQAVSVKRLTKQTDVSWRCELPVFA</sequence>
<dbReference type="FunFam" id="3.20.20.80:FF:000050">
    <property type="entry name" value="Beta-mannosidase B"/>
    <property type="match status" value="1"/>
</dbReference>
<dbReference type="Proteomes" id="UP000243876">
    <property type="component" value="Unassembled WGS sequence"/>
</dbReference>
<dbReference type="AlphaFoldDB" id="A0A0D6EJ54"/>
<dbReference type="PANTHER" id="PTHR43730">
    <property type="entry name" value="BETA-MANNOSIDASE"/>
    <property type="match status" value="1"/>
</dbReference>
<dbReference type="GO" id="GO:0005975">
    <property type="term" value="P:carbohydrate metabolic process"/>
    <property type="evidence" value="ECO:0007669"/>
    <property type="project" value="InterPro"/>
</dbReference>
<keyword evidence="13" id="KW-1185">Reference proteome</keyword>
<dbReference type="InterPro" id="IPR054593">
    <property type="entry name" value="Beta-mannosidase-like_N2"/>
</dbReference>
<gene>
    <name evidence="12" type="primary">SPOSA6832_01502</name>
</gene>
<reference evidence="13" key="1">
    <citation type="submission" date="2015-02" db="EMBL/GenBank/DDBJ databases">
        <authorList>
            <person name="Gon?alves P."/>
        </authorList>
    </citation>
    <scope>NUCLEOTIDE SEQUENCE [LARGE SCALE GENOMIC DNA]</scope>
</reference>
<dbReference type="Pfam" id="PF17786">
    <property type="entry name" value="Mannosidase_ig"/>
    <property type="match status" value="1"/>
</dbReference>
<feature type="domain" description="Beta-mannosidase-like galactose-binding" evidence="11">
    <location>
        <begin position="5"/>
        <end position="89"/>
    </location>
</feature>
<comment type="catalytic activity">
    <reaction evidence="1">
        <text>Hydrolysis of terminal, non-reducing beta-D-mannose residues in beta-D-mannosides.</text>
        <dbReference type="EC" id="3.2.1.25"/>
    </reaction>
</comment>
<feature type="domain" description="Glycoside hydrolase family 2 immunoglobulin-like beta-sandwich" evidence="9">
    <location>
        <begin position="191"/>
        <end position="244"/>
    </location>
</feature>
<evidence type="ECO:0000313" key="13">
    <source>
        <dbReference type="Proteomes" id="UP000243876"/>
    </source>
</evidence>
<dbReference type="SUPFAM" id="SSF51445">
    <property type="entry name" value="(Trans)glycosidases"/>
    <property type="match status" value="1"/>
</dbReference>
<evidence type="ECO:0000256" key="6">
    <source>
        <dbReference type="ARBA" id="ARBA00038429"/>
    </source>
</evidence>
<comment type="similarity">
    <text evidence="6">Belongs to the glycosyl hydrolase 2 family. Beta-mannosidase B subfamily.</text>
</comment>
<evidence type="ECO:0000259" key="9">
    <source>
        <dbReference type="Pfam" id="PF00703"/>
    </source>
</evidence>
<dbReference type="GO" id="GO:0006516">
    <property type="term" value="P:glycoprotein catabolic process"/>
    <property type="evidence" value="ECO:0007669"/>
    <property type="project" value="TreeGrafter"/>
</dbReference>
<evidence type="ECO:0000259" key="11">
    <source>
        <dbReference type="Pfam" id="PF22666"/>
    </source>
</evidence>
<dbReference type="SUPFAM" id="SSF49303">
    <property type="entry name" value="beta-Galactosidase/glucuronidase domain"/>
    <property type="match status" value="2"/>
</dbReference>
<dbReference type="InterPro" id="IPR013783">
    <property type="entry name" value="Ig-like_fold"/>
</dbReference>
<dbReference type="InterPro" id="IPR017853">
    <property type="entry name" value="GH"/>
</dbReference>
<dbReference type="InterPro" id="IPR050887">
    <property type="entry name" value="Beta-mannosidase_GH2"/>
</dbReference>
<dbReference type="InterPro" id="IPR041447">
    <property type="entry name" value="Mannosidase_ig"/>
</dbReference>
<dbReference type="Gene3D" id="2.60.40.10">
    <property type="entry name" value="Immunoglobulins"/>
    <property type="match status" value="1"/>
</dbReference>
<dbReference type="Gene3D" id="3.20.20.80">
    <property type="entry name" value="Glycosidases"/>
    <property type="match status" value="1"/>
</dbReference>
<organism evidence="12 13">
    <name type="scientific">Sporidiobolus salmonicolor</name>
    <name type="common">Yeast-like fungus</name>
    <name type="synonym">Sporobolomyces salmonicolor</name>
    <dbReference type="NCBI Taxonomy" id="5005"/>
    <lineage>
        <taxon>Eukaryota</taxon>
        <taxon>Fungi</taxon>
        <taxon>Dikarya</taxon>
        <taxon>Basidiomycota</taxon>
        <taxon>Pucciniomycotina</taxon>
        <taxon>Microbotryomycetes</taxon>
        <taxon>Sporidiobolales</taxon>
        <taxon>Sporidiobolaceae</taxon>
        <taxon>Sporobolomyces</taxon>
    </lineage>
</organism>
<dbReference type="Pfam" id="PF00703">
    <property type="entry name" value="Glyco_hydro_2"/>
    <property type="match status" value="1"/>
</dbReference>
<dbReference type="InterPro" id="IPR006102">
    <property type="entry name" value="Ig-like_GH2"/>
</dbReference>
<evidence type="ECO:0000313" key="12">
    <source>
        <dbReference type="EMBL" id="CEQ39941.1"/>
    </source>
</evidence>
<dbReference type="SUPFAM" id="SSF49785">
    <property type="entry name" value="Galactose-binding domain-like"/>
    <property type="match status" value="1"/>
</dbReference>
<dbReference type="InterPro" id="IPR008979">
    <property type="entry name" value="Galactose-bd-like_sf"/>
</dbReference>
<evidence type="ECO:0000256" key="8">
    <source>
        <dbReference type="ARBA" id="ARBA00041614"/>
    </source>
</evidence>
<dbReference type="PANTHER" id="PTHR43730:SF1">
    <property type="entry name" value="BETA-MANNOSIDASE"/>
    <property type="match status" value="1"/>
</dbReference>
<name>A0A0D6EJ54_SPOSA</name>
<keyword evidence="5" id="KW-0326">Glycosidase</keyword>
<dbReference type="Pfam" id="PF22666">
    <property type="entry name" value="Glyco_hydro_2_N2"/>
    <property type="match status" value="1"/>
</dbReference>
<evidence type="ECO:0000256" key="2">
    <source>
        <dbReference type="ARBA" id="ARBA00004740"/>
    </source>
</evidence>
<keyword evidence="4" id="KW-0378">Hydrolase</keyword>
<proteinExistence type="inferred from homology"/>
<evidence type="ECO:0000256" key="7">
    <source>
        <dbReference type="ARBA" id="ARBA00041069"/>
    </source>
</evidence>
<accession>A0A0D6EJ54</accession>
<dbReference type="Gene3D" id="2.60.120.260">
    <property type="entry name" value="Galactose-binding domain-like"/>
    <property type="match status" value="1"/>
</dbReference>